<keyword evidence="10" id="KW-1185">Reference proteome</keyword>
<evidence type="ECO:0000256" key="3">
    <source>
        <dbReference type="ARBA" id="ARBA00022692"/>
    </source>
</evidence>
<dbReference type="STRING" id="984487.A0A1E4SHV2"/>
<dbReference type="InterPro" id="IPR016964">
    <property type="entry name" value="Sigma2_recept"/>
</dbReference>
<comment type="subcellular location">
    <subcellularLocation>
        <location evidence="1">Endoplasmic reticulum membrane</location>
        <topology evidence="1">Multi-pass membrane protein</topology>
    </subcellularLocation>
</comment>
<dbReference type="PANTHER" id="PTHR31204">
    <property type="entry name" value="SIGMA INTRACELLULAR RECEPTOR 2"/>
    <property type="match status" value="1"/>
</dbReference>
<dbReference type="OrthoDB" id="433124at2759"/>
<feature type="transmembrane region" description="Helical" evidence="7">
    <location>
        <begin position="65"/>
        <end position="87"/>
    </location>
</feature>
<sequence>MGGFSSLNGRDKFYFLYFLIHIPITVLIDSNIVVPREYQWEISTQILDFHVETNKDVLFMGPRPIWFQVFGAVELLFQLPLFVYCIIHMYAGTKRHYAWMSLYGFNASFTTLVCLFHVYFASDEYGLTLGEKGKLVGIYVPYLLIPLGIMVDYVGRIGQELTKHKRE</sequence>
<evidence type="ECO:0000313" key="10">
    <source>
        <dbReference type="Proteomes" id="UP000094285"/>
    </source>
</evidence>
<dbReference type="InterPro" id="IPR033118">
    <property type="entry name" value="EXPERA"/>
</dbReference>
<evidence type="ECO:0000259" key="8">
    <source>
        <dbReference type="PROSITE" id="PS51751"/>
    </source>
</evidence>
<gene>
    <name evidence="9" type="ORF">CANTADRAFT_6254</name>
</gene>
<dbReference type="Pfam" id="PF05241">
    <property type="entry name" value="EBP"/>
    <property type="match status" value="1"/>
</dbReference>
<accession>A0A1E4SHV2</accession>
<comment type="similarity">
    <text evidence="2">Belongs to the TMEM97/sigma-2 receptor family.</text>
</comment>
<protein>
    <recommendedName>
        <fullName evidence="7">Efficient mitochondria targeting-associated protein 19</fullName>
    </recommendedName>
</protein>
<evidence type="ECO:0000256" key="2">
    <source>
        <dbReference type="ARBA" id="ARBA00009096"/>
    </source>
</evidence>
<feature type="domain" description="EXPERA" evidence="8">
    <location>
        <begin position="10"/>
        <end position="150"/>
    </location>
</feature>
<feature type="transmembrane region" description="Helical" evidence="7">
    <location>
        <begin position="12"/>
        <end position="34"/>
    </location>
</feature>
<dbReference type="Proteomes" id="UP000094285">
    <property type="component" value="Unassembled WGS sequence"/>
</dbReference>
<keyword evidence="5 7" id="KW-1133">Transmembrane helix</keyword>
<dbReference type="GO" id="GO:0005789">
    <property type="term" value="C:endoplasmic reticulum membrane"/>
    <property type="evidence" value="ECO:0007669"/>
    <property type="project" value="UniProtKB-SubCell"/>
</dbReference>
<evidence type="ECO:0000256" key="4">
    <source>
        <dbReference type="ARBA" id="ARBA00022824"/>
    </source>
</evidence>
<dbReference type="PIRSF" id="PIRSF031032">
    <property type="entry name" value="TMP_97_prd"/>
    <property type="match status" value="1"/>
</dbReference>
<organism evidence="9 10">
    <name type="scientific">Suhomyces tanzawaensis NRRL Y-17324</name>
    <dbReference type="NCBI Taxonomy" id="984487"/>
    <lineage>
        <taxon>Eukaryota</taxon>
        <taxon>Fungi</taxon>
        <taxon>Dikarya</taxon>
        <taxon>Ascomycota</taxon>
        <taxon>Saccharomycotina</taxon>
        <taxon>Pichiomycetes</taxon>
        <taxon>Debaryomycetaceae</taxon>
        <taxon>Suhomyces</taxon>
    </lineage>
</organism>
<dbReference type="InterPro" id="IPR051987">
    <property type="entry name" value="Sigma-2_receptor-like"/>
</dbReference>
<dbReference type="PROSITE" id="PS51751">
    <property type="entry name" value="EXPERA"/>
    <property type="match status" value="1"/>
</dbReference>
<evidence type="ECO:0000256" key="6">
    <source>
        <dbReference type="ARBA" id="ARBA00023136"/>
    </source>
</evidence>
<evidence type="ECO:0000256" key="1">
    <source>
        <dbReference type="ARBA" id="ARBA00004477"/>
    </source>
</evidence>
<keyword evidence="6 7" id="KW-0472">Membrane</keyword>
<evidence type="ECO:0000256" key="5">
    <source>
        <dbReference type="ARBA" id="ARBA00022989"/>
    </source>
</evidence>
<feature type="transmembrane region" description="Helical" evidence="7">
    <location>
        <begin position="99"/>
        <end position="119"/>
    </location>
</feature>
<dbReference type="AlphaFoldDB" id="A0A1E4SHV2"/>
<reference evidence="10" key="1">
    <citation type="submission" date="2016-05" db="EMBL/GenBank/DDBJ databases">
        <title>Comparative genomics of biotechnologically important yeasts.</title>
        <authorList>
            <consortium name="DOE Joint Genome Institute"/>
            <person name="Riley R."/>
            <person name="Haridas S."/>
            <person name="Wolfe K.H."/>
            <person name="Lopes M.R."/>
            <person name="Hittinger C.T."/>
            <person name="Goker M."/>
            <person name="Salamov A."/>
            <person name="Wisecaver J."/>
            <person name="Long T.M."/>
            <person name="Aerts A.L."/>
            <person name="Barry K."/>
            <person name="Choi C."/>
            <person name="Clum A."/>
            <person name="Coughlan A.Y."/>
            <person name="Deshpande S."/>
            <person name="Douglass A.P."/>
            <person name="Hanson S.J."/>
            <person name="Klenk H.-P."/>
            <person name="Labutti K."/>
            <person name="Lapidus A."/>
            <person name="Lindquist E."/>
            <person name="Lipzen A."/>
            <person name="Meier-Kolthoff J.P."/>
            <person name="Ohm R.A."/>
            <person name="Otillar R.P."/>
            <person name="Pangilinan J."/>
            <person name="Peng Y."/>
            <person name="Rokas A."/>
            <person name="Rosa C.A."/>
            <person name="Scheuner C."/>
            <person name="Sibirny A.A."/>
            <person name="Slot J.C."/>
            <person name="Stielow J.B."/>
            <person name="Sun H."/>
            <person name="Kurtzman C.P."/>
            <person name="Blackwell M."/>
            <person name="Grigoriev I.V."/>
            <person name="Jeffries T.W."/>
        </authorList>
    </citation>
    <scope>NUCLEOTIDE SEQUENCE [LARGE SCALE GENOMIC DNA]</scope>
    <source>
        <strain evidence="10">NRRL Y-17324</strain>
    </source>
</reference>
<keyword evidence="4 7" id="KW-0256">Endoplasmic reticulum</keyword>
<dbReference type="RefSeq" id="XP_020064197.1">
    <property type="nucleotide sequence ID" value="XM_020210855.1"/>
</dbReference>
<evidence type="ECO:0000313" key="9">
    <source>
        <dbReference type="EMBL" id="ODV79075.1"/>
    </source>
</evidence>
<dbReference type="EMBL" id="KV453912">
    <property type="protein sequence ID" value="ODV79075.1"/>
    <property type="molecule type" value="Genomic_DNA"/>
</dbReference>
<keyword evidence="3 7" id="KW-0812">Transmembrane</keyword>
<feature type="transmembrane region" description="Helical" evidence="7">
    <location>
        <begin position="139"/>
        <end position="158"/>
    </location>
</feature>
<name>A0A1E4SHV2_9ASCO</name>
<dbReference type="PANTHER" id="PTHR31204:SF1">
    <property type="entry name" value="SIGMA INTRACELLULAR RECEPTOR 2"/>
    <property type="match status" value="1"/>
</dbReference>
<proteinExistence type="inferred from homology"/>
<dbReference type="GeneID" id="30984991"/>
<dbReference type="GO" id="GO:0006626">
    <property type="term" value="P:protein targeting to mitochondrion"/>
    <property type="evidence" value="ECO:0007669"/>
    <property type="project" value="EnsemblFungi"/>
</dbReference>
<evidence type="ECO:0000256" key="7">
    <source>
        <dbReference type="PIRNR" id="PIRNR031032"/>
    </source>
</evidence>